<dbReference type="PANTHER" id="PTHR43266">
    <property type="entry name" value="MACROLIDE-EFFLUX PROTEIN"/>
    <property type="match status" value="1"/>
</dbReference>
<protein>
    <submittedName>
        <fullName evidence="8">MFS transporter</fullName>
    </submittedName>
</protein>
<feature type="transmembrane region" description="Helical" evidence="7">
    <location>
        <begin position="277"/>
        <end position="295"/>
    </location>
</feature>
<dbReference type="InterPro" id="IPR011701">
    <property type="entry name" value="MFS"/>
</dbReference>
<evidence type="ECO:0000256" key="7">
    <source>
        <dbReference type="SAM" id="Phobius"/>
    </source>
</evidence>
<dbReference type="GO" id="GO:0005886">
    <property type="term" value="C:plasma membrane"/>
    <property type="evidence" value="ECO:0007669"/>
    <property type="project" value="UniProtKB-SubCell"/>
</dbReference>
<keyword evidence="4 7" id="KW-0812">Transmembrane</keyword>
<dbReference type="CDD" id="cd06173">
    <property type="entry name" value="MFS_MefA_like"/>
    <property type="match status" value="1"/>
</dbReference>
<keyword evidence="5 7" id="KW-1133">Transmembrane helix</keyword>
<accession>A0A3N4V5E2</accession>
<evidence type="ECO:0000256" key="6">
    <source>
        <dbReference type="ARBA" id="ARBA00023136"/>
    </source>
</evidence>
<keyword evidence="2" id="KW-0813">Transport</keyword>
<evidence type="ECO:0000313" key="9">
    <source>
        <dbReference type="Proteomes" id="UP000272193"/>
    </source>
</evidence>
<feature type="transmembrane region" description="Helical" evidence="7">
    <location>
        <begin position="249"/>
        <end position="271"/>
    </location>
</feature>
<organism evidence="8 9">
    <name type="scientific">Tibeticola sediminis</name>
    <dbReference type="NCBI Taxonomy" id="1917811"/>
    <lineage>
        <taxon>Bacteria</taxon>
        <taxon>Pseudomonadati</taxon>
        <taxon>Pseudomonadota</taxon>
        <taxon>Betaproteobacteria</taxon>
        <taxon>Burkholderiales</taxon>
        <taxon>Comamonadaceae</taxon>
        <taxon>Tibeticola</taxon>
    </lineage>
</organism>
<dbReference type="EMBL" id="RKQL01000001">
    <property type="protein sequence ID" value="RPE72337.1"/>
    <property type="molecule type" value="Genomic_DNA"/>
</dbReference>
<feature type="transmembrane region" description="Helical" evidence="7">
    <location>
        <begin position="107"/>
        <end position="126"/>
    </location>
</feature>
<evidence type="ECO:0000256" key="1">
    <source>
        <dbReference type="ARBA" id="ARBA00004651"/>
    </source>
</evidence>
<dbReference type="SUPFAM" id="SSF103473">
    <property type="entry name" value="MFS general substrate transporter"/>
    <property type="match status" value="1"/>
</dbReference>
<evidence type="ECO:0000256" key="2">
    <source>
        <dbReference type="ARBA" id="ARBA00022448"/>
    </source>
</evidence>
<dbReference type="InterPro" id="IPR036259">
    <property type="entry name" value="MFS_trans_sf"/>
</dbReference>
<feature type="transmembrane region" description="Helical" evidence="7">
    <location>
        <begin position="186"/>
        <end position="205"/>
    </location>
</feature>
<name>A0A3N4V5E2_9BURK</name>
<dbReference type="PANTHER" id="PTHR43266:SF2">
    <property type="entry name" value="MAJOR FACILITATOR SUPERFAMILY (MFS) PROFILE DOMAIN-CONTAINING PROTEIN"/>
    <property type="match status" value="1"/>
</dbReference>
<evidence type="ECO:0000313" key="8">
    <source>
        <dbReference type="EMBL" id="RPE72337.1"/>
    </source>
</evidence>
<proteinExistence type="predicted"/>
<dbReference type="GO" id="GO:0022857">
    <property type="term" value="F:transmembrane transporter activity"/>
    <property type="evidence" value="ECO:0007669"/>
    <property type="project" value="InterPro"/>
</dbReference>
<comment type="subcellular location">
    <subcellularLocation>
        <location evidence="1">Cell membrane</location>
        <topology evidence="1">Multi-pass membrane protein</topology>
    </subcellularLocation>
</comment>
<sequence length="441" mass="47110">MQASAPLVRRTQELMKRGFYTIMAAQFFSSLADNALFVAAVELLKTSGGAEWQRAALVPMFALFYVILAPFVGAFADARPKGQVMFLSNGVKVLGCLMMLFGSHPLLAYAVVGLGAAAYSPAKYGILTELLPASQLVKANGWIEGLTIASIILGVLVGGQLVGPHISGLLLRVDLPLIDTGIDTPAQAAIAVLIGFYALAAWFNTRIPRTGVAMRPMPQRSLMLLPDFWRCNLLLWRDKLGQISLATTTLFWGVSGNLRYIVLAWAAAALGYGTTQASALVGVVAIGTAVGAVAASLRCRLEMAPRVMPLGILMGVLVIAMNFITNVWVAVPFLIVLGGLGGFMVVPMNALLQHRGHNLMGAGRSIAVQNFNEQAAILGMGALYSLFTGLGLSAFGAITGFGLVVAGNMWLIYRWHARNLREHPEEVARLMAMARCDKLHG</sequence>
<gene>
    <name evidence="8" type="ORF">EDC62_0025</name>
</gene>
<dbReference type="Gene3D" id="1.20.1250.20">
    <property type="entry name" value="MFS general substrate transporter like domains"/>
    <property type="match status" value="1"/>
</dbReference>
<feature type="transmembrane region" description="Helical" evidence="7">
    <location>
        <begin position="393"/>
        <end position="413"/>
    </location>
</feature>
<evidence type="ECO:0000256" key="4">
    <source>
        <dbReference type="ARBA" id="ARBA00022692"/>
    </source>
</evidence>
<keyword evidence="3" id="KW-1003">Cell membrane</keyword>
<evidence type="ECO:0000256" key="3">
    <source>
        <dbReference type="ARBA" id="ARBA00022475"/>
    </source>
</evidence>
<comment type="caution">
    <text evidence="8">The sequence shown here is derived from an EMBL/GenBank/DDBJ whole genome shotgun (WGS) entry which is preliminary data.</text>
</comment>
<dbReference type="AlphaFoldDB" id="A0A3N4V5E2"/>
<dbReference type="Proteomes" id="UP000272193">
    <property type="component" value="Unassembled WGS sequence"/>
</dbReference>
<feature type="transmembrane region" description="Helical" evidence="7">
    <location>
        <begin position="330"/>
        <end position="351"/>
    </location>
</feature>
<feature type="transmembrane region" description="Helical" evidence="7">
    <location>
        <begin position="307"/>
        <end position="324"/>
    </location>
</feature>
<dbReference type="Pfam" id="PF07690">
    <property type="entry name" value="MFS_1"/>
    <property type="match status" value="1"/>
</dbReference>
<keyword evidence="6 7" id="KW-0472">Membrane</keyword>
<keyword evidence="9" id="KW-1185">Reference proteome</keyword>
<dbReference type="NCBIfam" id="NF008397">
    <property type="entry name" value="PRK11195.1"/>
    <property type="match status" value="1"/>
</dbReference>
<reference evidence="8 9" key="1">
    <citation type="submission" date="2018-11" db="EMBL/GenBank/DDBJ databases">
        <title>Genomic Encyclopedia of Type Strains, Phase IV (KMG-IV): sequencing the most valuable type-strain genomes for metagenomic binning, comparative biology and taxonomic classification.</title>
        <authorList>
            <person name="Goeker M."/>
        </authorList>
    </citation>
    <scope>NUCLEOTIDE SEQUENCE [LARGE SCALE GENOMIC DNA]</scope>
    <source>
        <strain evidence="8 9">DSM 101684</strain>
    </source>
</reference>
<evidence type="ECO:0000256" key="5">
    <source>
        <dbReference type="ARBA" id="ARBA00022989"/>
    </source>
</evidence>
<feature type="transmembrane region" description="Helical" evidence="7">
    <location>
        <begin position="83"/>
        <end position="101"/>
    </location>
</feature>
<feature type="transmembrane region" description="Helical" evidence="7">
    <location>
        <begin position="20"/>
        <end position="44"/>
    </location>
</feature>
<feature type="transmembrane region" description="Helical" evidence="7">
    <location>
        <begin position="146"/>
        <end position="166"/>
    </location>
</feature>
<feature type="transmembrane region" description="Helical" evidence="7">
    <location>
        <begin position="56"/>
        <end position="76"/>
    </location>
</feature>